<evidence type="ECO:0000313" key="3">
    <source>
        <dbReference type="Proteomes" id="UP000176863"/>
    </source>
</evidence>
<dbReference type="STRING" id="1798480.A2851_04985"/>
<evidence type="ECO:0000313" key="2">
    <source>
        <dbReference type="EMBL" id="OGG52376.1"/>
    </source>
</evidence>
<keyword evidence="1" id="KW-0472">Membrane</keyword>
<keyword evidence="1" id="KW-0812">Transmembrane</keyword>
<dbReference type="Proteomes" id="UP000176863">
    <property type="component" value="Unassembled WGS sequence"/>
</dbReference>
<dbReference type="Gene3D" id="3.30.450.20">
    <property type="entry name" value="PAS domain"/>
    <property type="match status" value="1"/>
</dbReference>
<evidence type="ECO:0000256" key="1">
    <source>
        <dbReference type="SAM" id="Phobius"/>
    </source>
</evidence>
<proteinExistence type="predicted"/>
<sequence>MNIDTRLVALVVLVLGIVGFGTYLWISPSPSATTSALPTTQPRIELSPEVEAVLAQKMAILEGLSRENVVLADVMISNNNNRALAQTDIKRLDDEWQTSEGVTPFIQQFLSNDSARRLLAFQKEYPGFKEIFVTDMYGLNVSQTDKTSDYYQADEAWWQNSFNGGAGEKLHGQIEFDESSQTEAISLYVPIIDTSSKAIGVLKGVLDLAVIKREL</sequence>
<feature type="transmembrane region" description="Helical" evidence="1">
    <location>
        <begin position="7"/>
        <end position="26"/>
    </location>
</feature>
<dbReference type="EMBL" id="MFKT01000029">
    <property type="protein sequence ID" value="OGG52376.1"/>
    <property type="molecule type" value="Genomic_DNA"/>
</dbReference>
<comment type="caution">
    <text evidence="2">The sequence shown here is derived from an EMBL/GenBank/DDBJ whole genome shotgun (WGS) entry which is preliminary data.</text>
</comment>
<dbReference type="AlphaFoldDB" id="A0A1F6CT75"/>
<protein>
    <recommendedName>
        <fullName evidence="4">Cache domain-containing protein</fullName>
    </recommendedName>
</protein>
<dbReference type="CDD" id="cd18773">
    <property type="entry name" value="PDC1_HK_sensor"/>
    <property type="match status" value="1"/>
</dbReference>
<gene>
    <name evidence="2" type="ORF">A2851_04985</name>
</gene>
<organism evidence="2 3">
    <name type="scientific">Candidatus Kaiserbacteria bacterium RIFCSPHIGHO2_01_FULL_53_29</name>
    <dbReference type="NCBI Taxonomy" id="1798480"/>
    <lineage>
        <taxon>Bacteria</taxon>
        <taxon>Candidatus Kaiseribacteriota</taxon>
    </lineage>
</organism>
<reference evidence="2 3" key="1">
    <citation type="journal article" date="2016" name="Nat. Commun.">
        <title>Thousands of microbial genomes shed light on interconnected biogeochemical processes in an aquifer system.</title>
        <authorList>
            <person name="Anantharaman K."/>
            <person name="Brown C.T."/>
            <person name="Hug L.A."/>
            <person name="Sharon I."/>
            <person name="Castelle C.J."/>
            <person name="Probst A.J."/>
            <person name="Thomas B.C."/>
            <person name="Singh A."/>
            <person name="Wilkins M.J."/>
            <person name="Karaoz U."/>
            <person name="Brodie E.L."/>
            <person name="Williams K.H."/>
            <person name="Hubbard S.S."/>
            <person name="Banfield J.F."/>
        </authorList>
    </citation>
    <scope>NUCLEOTIDE SEQUENCE [LARGE SCALE GENOMIC DNA]</scope>
</reference>
<accession>A0A1F6CT75</accession>
<evidence type="ECO:0008006" key="4">
    <source>
        <dbReference type="Google" id="ProtNLM"/>
    </source>
</evidence>
<keyword evidence="1" id="KW-1133">Transmembrane helix</keyword>
<name>A0A1F6CT75_9BACT</name>